<dbReference type="Proteomes" id="UP001558652">
    <property type="component" value="Unassembled WGS sequence"/>
</dbReference>
<comment type="caution">
    <text evidence="2">The sequence shown here is derived from an EMBL/GenBank/DDBJ whole genome shotgun (WGS) entry which is preliminary data.</text>
</comment>
<reference evidence="2 3" key="1">
    <citation type="submission" date="2024-07" db="EMBL/GenBank/DDBJ databases">
        <title>Chromosome-level genome assembly of the water stick insect Ranatra chinensis (Heteroptera: Nepidae).</title>
        <authorList>
            <person name="Liu X."/>
        </authorList>
    </citation>
    <scope>NUCLEOTIDE SEQUENCE [LARGE SCALE GENOMIC DNA]</scope>
    <source>
        <strain evidence="2">Cailab_2021Rc</strain>
        <tissue evidence="2">Muscle</tissue>
    </source>
</reference>
<dbReference type="PANTHER" id="PTHR13457">
    <property type="entry name" value="BAP28"/>
    <property type="match status" value="1"/>
</dbReference>
<evidence type="ECO:0000256" key="1">
    <source>
        <dbReference type="RuleBase" id="RU367065"/>
    </source>
</evidence>
<dbReference type="AlphaFoldDB" id="A0ABD0XTE9"/>
<sequence length="395" mass="44232">MTSKRQNMSENNTNDRNRLGSAAIPFSDIFFQNYFPSQGSFLSFLISALILETDLGPEYLRILKESLEEASEDPWSELVELLFSRDSVIVPGLMLMMTSETEDTRMLAIDCLEAATAAAPKHSFYMPLATEVLECQEEIRMDPNQIAVVMYTRLSPSPDIQSVFISKEARDSMRDILDRLILAVVDREATPLPVRTSLLQLIESVNSPDIYLRLLPIVDELTGKSLVLDKLESSLLVNVLRRLNETTAVCFSEADYWHFITRVLSDHSTRVQLEDAEKPALPAVILLNQISRPVFDALPDRRNNAKHLLELTVMTAVDSDSVEVGSATASMFKRLALDCSTLVELFAPMLAASVPTTATQQSPPKGKLKKKRSEESLFAMRQIILELCKLDPVYA</sequence>
<keyword evidence="1" id="KW-0698">rRNA processing</keyword>
<gene>
    <name evidence="2" type="ORF">AAG570_014104</name>
</gene>
<evidence type="ECO:0000313" key="2">
    <source>
        <dbReference type="EMBL" id="KAL1109947.1"/>
    </source>
</evidence>
<dbReference type="InterPro" id="IPR040191">
    <property type="entry name" value="UTP10"/>
</dbReference>
<accession>A0ABD0XTE9</accession>
<comment type="subcellular location">
    <subcellularLocation>
        <location evidence="1">Nucleus</location>
        <location evidence="1">Nucleolus</location>
    </subcellularLocation>
</comment>
<dbReference type="GO" id="GO:1990904">
    <property type="term" value="C:ribonucleoprotein complex"/>
    <property type="evidence" value="ECO:0007669"/>
    <property type="project" value="UniProtKB-KW"/>
</dbReference>
<keyword evidence="1" id="KW-0690">Ribosome biogenesis</keyword>
<name>A0ABD0XTE9_9HEMI</name>
<comment type="similarity">
    <text evidence="1">Belongs to the HEATR1/UTP10 family.</text>
</comment>
<keyword evidence="1" id="KW-0539">Nucleus</keyword>
<organism evidence="2 3">
    <name type="scientific">Ranatra chinensis</name>
    <dbReference type="NCBI Taxonomy" id="642074"/>
    <lineage>
        <taxon>Eukaryota</taxon>
        <taxon>Metazoa</taxon>
        <taxon>Ecdysozoa</taxon>
        <taxon>Arthropoda</taxon>
        <taxon>Hexapoda</taxon>
        <taxon>Insecta</taxon>
        <taxon>Pterygota</taxon>
        <taxon>Neoptera</taxon>
        <taxon>Paraneoptera</taxon>
        <taxon>Hemiptera</taxon>
        <taxon>Heteroptera</taxon>
        <taxon>Panheteroptera</taxon>
        <taxon>Nepomorpha</taxon>
        <taxon>Nepidae</taxon>
        <taxon>Ranatrinae</taxon>
        <taxon>Ranatra</taxon>
    </lineage>
</organism>
<dbReference type="PANTHER" id="PTHR13457:SF1">
    <property type="entry name" value="HEAT REPEAT-CONTAINING PROTEIN 1"/>
    <property type="match status" value="1"/>
</dbReference>
<comment type="function">
    <text evidence="1">Involved in nucleolar processing of pre-18S ribosomal RNA.</text>
</comment>
<dbReference type="GO" id="GO:0005730">
    <property type="term" value="C:nucleolus"/>
    <property type="evidence" value="ECO:0007669"/>
    <property type="project" value="UniProtKB-SubCell"/>
</dbReference>
<keyword evidence="3" id="KW-1185">Reference proteome</keyword>
<dbReference type="GO" id="GO:0006364">
    <property type="term" value="P:rRNA processing"/>
    <property type="evidence" value="ECO:0007669"/>
    <property type="project" value="UniProtKB-UniRule"/>
</dbReference>
<evidence type="ECO:0000313" key="3">
    <source>
        <dbReference type="Proteomes" id="UP001558652"/>
    </source>
</evidence>
<dbReference type="EMBL" id="JBFDAA010000115">
    <property type="protein sequence ID" value="KAL1109947.1"/>
    <property type="molecule type" value="Genomic_DNA"/>
</dbReference>
<protein>
    <recommendedName>
        <fullName evidence="1">HEAT repeat-containing protein 1</fullName>
    </recommendedName>
</protein>
<proteinExistence type="inferred from homology"/>
<keyword evidence="1" id="KW-0687">Ribonucleoprotein</keyword>